<gene>
    <name evidence="2" type="ORF">WN944_006690</name>
</gene>
<dbReference type="AlphaFoldDB" id="A0AAP0MJK6"/>
<organism evidence="2 3">
    <name type="scientific">Citrus x changshan-huyou</name>
    <dbReference type="NCBI Taxonomy" id="2935761"/>
    <lineage>
        <taxon>Eukaryota</taxon>
        <taxon>Viridiplantae</taxon>
        <taxon>Streptophyta</taxon>
        <taxon>Embryophyta</taxon>
        <taxon>Tracheophyta</taxon>
        <taxon>Spermatophyta</taxon>
        <taxon>Magnoliopsida</taxon>
        <taxon>eudicotyledons</taxon>
        <taxon>Gunneridae</taxon>
        <taxon>Pentapetalae</taxon>
        <taxon>rosids</taxon>
        <taxon>malvids</taxon>
        <taxon>Sapindales</taxon>
        <taxon>Rutaceae</taxon>
        <taxon>Aurantioideae</taxon>
        <taxon>Citrus</taxon>
    </lineage>
</organism>
<protein>
    <submittedName>
        <fullName evidence="2">Uncharacterized protein</fullName>
    </submittedName>
</protein>
<sequence length="319" mass="35647">MYKKPQNQPKSNKFISLSGSGVWRAGETRLKPAKQPKKRSEVEPGVAGDHTPTLKSELGYLRLESLQALGNGDFEEYSYFHAYGGLDVSKISVESKFVAYSRAGRSGVRDRRLSPLLRHKISLFFDTYQMDLFEIRGPHIPSHIYEDFYILSWCTRGTPGVLRVAEVPRVPEIPEVPKVLVVNLKMAKIVDKGNETNFKENDDVNQQNEILRKNQPFIQLNNTWMLPRAVFLHKQQLNSTWMLPAIHSVAKACRAVVSCVVKVDRKDNGAGGVAVSCDSGSVEADLVEADCALLELVSEDSGGVEMQGVNRIENPQFSQ</sequence>
<evidence type="ECO:0000313" key="3">
    <source>
        <dbReference type="Proteomes" id="UP001428341"/>
    </source>
</evidence>
<feature type="region of interest" description="Disordered" evidence="1">
    <location>
        <begin position="1"/>
        <end position="20"/>
    </location>
</feature>
<evidence type="ECO:0000256" key="1">
    <source>
        <dbReference type="SAM" id="MobiDB-lite"/>
    </source>
</evidence>
<reference evidence="2 3" key="1">
    <citation type="submission" date="2024-05" db="EMBL/GenBank/DDBJ databases">
        <title>Haplotype-resolved chromosome-level genome assembly of Huyou (Citrus changshanensis).</title>
        <authorList>
            <person name="Miao C."/>
            <person name="Chen W."/>
            <person name="Wu Y."/>
            <person name="Wang L."/>
            <person name="Zhao S."/>
            <person name="Grierson D."/>
            <person name="Xu C."/>
            <person name="Chen K."/>
        </authorList>
    </citation>
    <scope>NUCLEOTIDE SEQUENCE [LARGE SCALE GENOMIC DNA]</scope>
    <source>
        <strain evidence="2">01-14</strain>
        <tissue evidence="2">Leaf</tissue>
    </source>
</reference>
<comment type="caution">
    <text evidence="2">The sequence shown here is derived from an EMBL/GenBank/DDBJ whole genome shotgun (WGS) entry which is preliminary data.</text>
</comment>
<keyword evidence="3" id="KW-1185">Reference proteome</keyword>
<name>A0AAP0MJK6_9ROSI</name>
<accession>A0AAP0MJK6</accession>
<dbReference type="EMBL" id="JBCGBO010000003">
    <property type="protein sequence ID" value="KAK9214691.1"/>
    <property type="molecule type" value="Genomic_DNA"/>
</dbReference>
<dbReference type="Proteomes" id="UP001428341">
    <property type="component" value="Unassembled WGS sequence"/>
</dbReference>
<feature type="region of interest" description="Disordered" evidence="1">
    <location>
        <begin position="25"/>
        <end position="51"/>
    </location>
</feature>
<feature type="compositionally biased region" description="Polar residues" evidence="1">
    <location>
        <begin position="1"/>
        <end position="19"/>
    </location>
</feature>
<evidence type="ECO:0000313" key="2">
    <source>
        <dbReference type="EMBL" id="KAK9214691.1"/>
    </source>
</evidence>
<proteinExistence type="predicted"/>